<dbReference type="SMART" id="SM01373">
    <property type="entry name" value="MAGE"/>
    <property type="match status" value="1"/>
</dbReference>
<accession>A0A7J8AW96</accession>
<protein>
    <recommendedName>
        <fullName evidence="2">MAGE domain-containing protein</fullName>
    </recommendedName>
</protein>
<dbReference type="AlphaFoldDB" id="A0A7J8AW96"/>
<dbReference type="PANTHER" id="PTHR11736:SF14">
    <property type="entry name" value="NSE3 HOMOLOG, SMC5-SMC6 COMPLEX COMPONENT"/>
    <property type="match status" value="1"/>
</dbReference>
<organism evidence="3 4">
    <name type="scientific">Rhinolophus ferrumequinum</name>
    <name type="common">Greater horseshoe bat</name>
    <dbReference type="NCBI Taxonomy" id="59479"/>
    <lineage>
        <taxon>Eukaryota</taxon>
        <taxon>Metazoa</taxon>
        <taxon>Chordata</taxon>
        <taxon>Craniata</taxon>
        <taxon>Vertebrata</taxon>
        <taxon>Euteleostomi</taxon>
        <taxon>Mammalia</taxon>
        <taxon>Eutheria</taxon>
        <taxon>Laurasiatheria</taxon>
        <taxon>Chiroptera</taxon>
        <taxon>Yinpterochiroptera</taxon>
        <taxon>Rhinolophoidea</taxon>
        <taxon>Rhinolophidae</taxon>
        <taxon>Rhinolophinae</taxon>
        <taxon>Rhinolophus</taxon>
    </lineage>
</organism>
<evidence type="ECO:0000313" key="3">
    <source>
        <dbReference type="EMBL" id="KAF6390400.1"/>
    </source>
</evidence>
<dbReference type="FunFam" id="1.10.10.1210:FF:000001">
    <property type="entry name" value="melanoma-associated antigen D1"/>
    <property type="match status" value="1"/>
</dbReference>
<dbReference type="InterPro" id="IPR041899">
    <property type="entry name" value="MAGE_WH2"/>
</dbReference>
<evidence type="ECO:0000256" key="1">
    <source>
        <dbReference type="SAM" id="MobiDB-lite"/>
    </source>
</evidence>
<sequence length="150" mass="17210">MHKTSPLMTVQGPIFTKGNCITEEIVWEEQNIMNVNYGKRHFILVDPMKVIISNLVQLKYQEYWQVPSSDPPHCEFLWGPRAHTKTTNMKVLEFLSKINGTTPSDFPCHYEEALRDEEQRMRVTAATMAGTTSKSSEDHVQQFLPPPSEA</sequence>
<dbReference type="Proteomes" id="UP000585614">
    <property type="component" value="Unassembled WGS sequence"/>
</dbReference>
<dbReference type="PROSITE" id="PS50838">
    <property type="entry name" value="MAGE"/>
    <property type="match status" value="1"/>
</dbReference>
<feature type="domain" description="MAGE" evidence="2">
    <location>
        <begin position="1"/>
        <end position="113"/>
    </location>
</feature>
<dbReference type="GO" id="GO:0005634">
    <property type="term" value="C:nucleus"/>
    <property type="evidence" value="ECO:0007669"/>
    <property type="project" value="TreeGrafter"/>
</dbReference>
<evidence type="ECO:0000313" key="4">
    <source>
        <dbReference type="Proteomes" id="UP000585614"/>
    </source>
</evidence>
<dbReference type="Gene3D" id="1.10.10.1210">
    <property type="entry name" value="MAGE homology domain, winged helix WH2 motif"/>
    <property type="match status" value="1"/>
</dbReference>
<gene>
    <name evidence="3" type="ORF">mRhiFer1_007956</name>
</gene>
<dbReference type="InterPro" id="IPR002190">
    <property type="entry name" value="MHD_dom"/>
</dbReference>
<reference evidence="3 4" key="1">
    <citation type="journal article" date="2020" name="Nature">
        <title>Six reference-quality genomes reveal evolution of bat adaptations.</title>
        <authorList>
            <person name="Jebb D."/>
            <person name="Huang Z."/>
            <person name="Pippel M."/>
            <person name="Hughes G.M."/>
            <person name="Lavrichenko K."/>
            <person name="Devanna P."/>
            <person name="Winkler S."/>
            <person name="Jermiin L.S."/>
            <person name="Skirmuntt E.C."/>
            <person name="Katzourakis A."/>
            <person name="Burkitt-Gray L."/>
            <person name="Ray D.A."/>
            <person name="Sullivan K.A.M."/>
            <person name="Roscito J.G."/>
            <person name="Kirilenko B.M."/>
            <person name="Davalos L.M."/>
            <person name="Corthals A.P."/>
            <person name="Power M.L."/>
            <person name="Jones G."/>
            <person name="Ransome R.D."/>
            <person name="Dechmann D.K.N."/>
            <person name="Locatelli A.G."/>
            <person name="Puechmaille S.J."/>
            <person name="Fedrigo O."/>
            <person name="Jarvis E.D."/>
            <person name="Hiller M."/>
            <person name="Vernes S.C."/>
            <person name="Myers E.W."/>
            <person name="Teeling E.C."/>
        </authorList>
    </citation>
    <scope>NUCLEOTIDE SEQUENCE [LARGE SCALE GENOMIC DNA]</scope>
    <source>
        <strain evidence="3">MRhiFer1</strain>
        <tissue evidence="3">Lung</tissue>
    </source>
</reference>
<feature type="region of interest" description="Disordered" evidence="1">
    <location>
        <begin position="127"/>
        <end position="150"/>
    </location>
</feature>
<name>A0A7J8AW96_RHIFE</name>
<comment type="caution">
    <text evidence="3">The sequence shown here is derived from an EMBL/GenBank/DDBJ whole genome shotgun (WGS) entry which is preliminary data.</text>
</comment>
<dbReference type="GO" id="GO:0000122">
    <property type="term" value="P:negative regulation of transcription by RNA polymerase II"/>
    <property type="evidence" value="ECO:0007669"/>
    <property type="project" value="TreeGrafter"/>
</dbReference>
<dbReference type="EMBL" id="JACAGC010000001">
    <property type="protein sequence ID" value="KAF6390400.1"/>
    <property type="molecule type" value="Genomic_DNA"/>
</dbReference>
<dbReference type="InterPro" id="IPR037445">
    <property type="entry name" value="MAGE"/>
</dbReference>
<proteinExistence type="predicted"/>
<dbReference type="PANTHER" id="PTHR11736">
    <property type="entry name" value="MELANOMA-ASSOCIATED ANTIGEN MAGE ANTIGEN"/>
    <property type="match status" value="1"/>
</dbReference>
<evidence type="ECO:0000259" key="2">
    <source>
        <dbReference type="PROSITE" id="PS50838"/>
    </source>
</evidence>